<dbReference type="EMBL" id="MFQS01000054">
    <property type="protein sequence ID" value="OGH81929.1"/>
    <property type="molecule type" value="Genomic_DNA"/>
</dbReference>
<dbReference type="AlphaFoldDB" id="A0A1F6NDQ3"/>
<dbReference type="Proteomes" id="UP000176300">
    <property type="component" value="Unassembled WGS sequence"/>
</dbReference>
<organism evidence="1 2">
    <name type="scientific">Candidatus Magasanikbacteria bacterium RIFOXYB1_FULL_40_15</name>
    <dbReference type="NCBI Taxonomy" id="1798697"/>
    <lineage>
        <taxon>Bacteria</taxon>
        <taxon>Candidatus Magasanikiibacteriota</taxon>
    </lineage>
</organism>
<proteinExistence type="predicted"/>
<evidence type="ECO:0000313" key="1">
    <source>
        <dbReference type="EMBL" id="OGH81929.1"/>
    </source>
</evidence>
<protein>
    <submittedName>
        <fullName evidence="1">Uncharacterized protein</fullName>
    </submittedName>
</protein>
<evidence type="ECO:0000313" key="2">
    <source>
        <dbReference type="Proteomes" id="UP000176300"/>
    </source>
</evidence>
<name>A0A1F6NDQ3_9BACT</name>
<comment type="caution">
    <text evidence="1">The sequence shown here is derived from an EMBL/GenBank/DDBJ whole genome shotgun (WGS) entry which is preliminary data.</text>
</comment>
<reference evidence="1 2" key="1">
    <citation type="journal article" date="2016" name="Nat. Commun.">
        <title>Thousands of microbial genomes shed light on interconnected biogeochemical processes in an aquifer system.</title>
        <authorList>
            <person name="Anantharaman K."/>
            <person name="Brown C.T."/>
            <person name="Hug L.A."/>
            <person name="Sharon I."/>
            <person name="Castelle C.J."/>
            <person name="Probst A.J."/>
            <person name="Thomas B.C."/>
            <person name="Singh A."/>
            <person name="Wilkins M.J."/>
            <person name="Karaoz U."/>
            <person name="Brodie E.L."/>
            <person name="Williams K.H."/>
            <person name="Hubbard S.S."/>
            <person name="Banfield J.F."/>
        </authorList>
    </citation>
    <scope>NUCLEOTIDE SEQUENCE [LARGE SCALE GENOMIC DNA]</scope>
</reference>
<accession>A0A1F6NDQ3</accession>
<sequence>MLVVAGFVIGYLSGGVLIHSLDTTSHMLHHINSASLTEEVTPKQPEEVANDNLGGCHVYPGQRVTLCLDNNHDSFCDDDGGRCLGSKNYSSCYKFGRYTTTVICR</sequence>
<gene>
    <name evidence="1" type="ORF">A2373_04445</name>
</gene>